<evidence type="ECO:0000256" key="2">
    <source>
        <dbReference type="ARBA" id="ARBA00022754"/>
    </source>
</evidence>
<feature type="coiled-coil region" evidence="6">
    <location>
        <begin position="51"/>
        <end position="210"/>
    </location>
</feature>
<accession>A0A8J5JW99</accession>
<feature type="compositionally biased region" description="Low complexity" evidence="7">
    <location>
        <begin position="37"/>
        <end position="46"/>
    </location>
</feature>
<dbReference type="GO" id="GO:0051664">
    <property type="term" value="P:nuclear pore localization"/>
    <property type="evidence" value="ECO:0007669"/>
    <property type="project" value="TreeGrafter"/>
</dbReference>
<feature type="compositionally biased region" description="Low complexity" evidence="7">
    <location>
        <begin position="1"/>
        <end position="21"/>
    </location>
</feature>
<dbReference type="SUPFAM" id="SSF64593">
    <property type="entry name" value="Intermediate filament protein, coiled coil region"/>
    <property type="match status" value="2"/>
</dbReference>
<dbReference type="InterPro" id="IPR018039">
    <property type="entry name" value="IF_conserved"/>
</dbReference>
<dbReference type="GO" id="GO:0090435">
    <property type="term" value="P:protein localization to nuclear envelope"/>
    <property type="evidence" value="ECO:0007669"/>
    <property type="project" value="TreeGrafter"/>
</dbReference>
<dbReference type="PANTHER" id="PTHR45721:SF11">
    <property type="entry name" value="LAMIN DM0-RELATED"/>
    <property type="match status" value="1"/>
</dbReference>
<evidence type="ECO:0000256" key="1">
    <source>
        <dbReference type="ARBA" id="ARBA00004123"/>
    </source>
</evidence>
<dbReference type="PANTHER" id="PTHR45721">
    <property type="entry name" value="LAMIN DM0-RELATED"/>
    <property type="match status" value="1"/>
</dbReference>
<evidence type="ECO:0000256" key="7">
    <source>
        <dbReference type="SAM" id="MobiDB-lite"/>
    </source>
</evidence>
<keyword evidence="2 5" id="KW-0403">Intermediate filament</keyword>
<feature type="compositionally biased region" description="Basic and acidic residues" evidence="7">
    <location>
        <begin position="509"/>
        <end position="529"/>
    </location>
</feature>
<feature type="region of interest" description="Disordered" evidence="7">
    <location>
        <begin position="504"/>
        <end position="553"/>
    </location>
</feature>
<evidence type="ECO:0000259" key="9">
    <source>
        <dbReference type="PROSITE" id="PS51842"/>
    </source>
</evidence>
<dbReference type="SMART" id="SM01391">
    <property type="entry name" value="Filament"/>
    <property type="match status" value="1"/>
</dbReference>
<dbReference type="Gene3D" id="1.20.5.1160">
    <property type="entry name" value="Vasodilator-stimulated phosphoprotein"/>
    <property type="match status" value="1"/>
</dbReference>
<evidence type="ECO:0000256" key="5">
    <source>
        <dbReference type="RuleBase" id="RU000685"/>
    </source>
</evidence>
<name>A0A8J5JW99_HOMAM</name>
<keyword evidence="3 6" id="KW-0175">Coiled coil</keyword>
<comment type="subcellular location">
    <subcellularLocation>
        <location evidence="1">Nucleus</location>
    </subcellularLocation>
</comment>
<reference evidence="10" key="1">
    <citation type="journal article" date="2021" name="Sci. Adv.">
        <title>The American lobster genome reveals insights on longevity, neural, and immune adaptations.</title>
        <authorList>
            <person name="Polinski J.M."/>
            <person name="Zimin A.V."/>
            <person name="Clark K.F."/>
            <person name="Kohn A.B."/>
            <person name="Sadowski N."/>
            <person name="Timp W."/>
            <person name="Ptitsyn A."/>
            <person name="Khanna P."/>
            <person name="Romanova D.Y."/>
            <person name="Williams P."/>
            <person name="Greenwood S.J."/>
            <person name="Moroz L.L."/>
            <person name="Walt D.R."/>
            <person name="Bodnar A.G."/>
        </authorList>
    </citation>
    <scope>NUCLEOTIDE SEQUENCE</scope>
    <source>
        <strain evidence="10">GMGI-L3</strain>
    </source>
</reference>
<comment type="caution">
    <text evidence="10">The sequence shown here is derived from an EMBL/GenBank/DDBJ whole genome shotgun (WGS) entry which is preliminary data.</text>
</comment>
<sequence>MSTRSSRKVTVTTTTSSSSGTETPKAGTSSSTPGAYSKPRSSPLSPTRLSRLQEKAELQSLNDRLAAYIDRVRHLETENNRLNIQVETIQESVTKEVSSMRGLYEQELSDARRLLDDTAKEKAQLQIDVGKLKTDNEDLRLKLIKKERDLSAAQKSLTSAEEQDLRDEVTKLSRQLGEAKQQLESETLMRVDLENRCQSLKEELQFKQQIYESEVTETKKRKQVELSEIDGRLQLEYEARLQDSLRELRGQYEEQLKNNRTEVEYLYETKIDELNRRDQRVSEGSDALTSTLRDSKRRVQELESRLAFLESTNSTLEQRVLDLEAQLESERDGHSNDLLILKEEITRLQTEMNTQLQEYQDLMDIKVALDMEIAAYRKLLEAEEARLNMSVRSLTENDGKDTLSDDNFKVLKRKRTAPREDITRKRSLWLTFSGDFSIGGFQIIRSAGEAETTYKFHSKSKIPGGATVTIWSCDTEAIHEPPLTIVMKNQKWAVSDNMTTRLLSTSEEMAVRESKRETESSSTTREREFQPGSQGGSRAAQRTERRCLSRGPPVRRFPDPVRVIVFVHCREVPREPLRRNAASCEGRAAAAHPMLRTNDLHPPELHSTGGRPASPRKDRENGSRKASLLRVLM</sequence>
<comment type="similarity">
    <text evidence="5">Belongs to the intermediate filament family.</text>
</comment>
<dbReference type="InterPro" id="IPR036415">
    <property type="entry name" value="Lamin_tail_dom_sf"/>
</dbReference>
<feature type="region of interest" description="Disordered" evidence="7">
    <location>
        <begin position="1"/>
        <end position="46"/>
    </location>
</feature>
<evidence type="ECO:0000256" key="6">
    <source>
        <dbReference type="SAM" id="Coils"/>
    </source>
</evidence>
<protein>
    <submittedName>
        <fullName evidence="10">Lamin Dm0-like 2</fullName>
    </submittedName>
</protein>
<dbReference type="InterPro" id="IPR039008">
    <property type="entry name" value="IF_rod_dom"/>
</dbReference>
<organism evidence="10 11">
    <name type="scientific">Homarus americanus</name>
    <name type="common">American lobster</name>
    <dbReference type="NCBI Taxonomy" id="6706"/>
    <lineage>
        <taxon>Eukaryota</taxon>
        <taxon>Metazoa</taxon>
        <taxon>Ecdysozoa</taxon>
        <taxon>Arthropoda</taxon>
        <taxon>Crustacea</taxon>
        <taxon>Multicrustacea</taxon>
        <taxon>Malacostraca</taxon>
        <taxon>Eumalacostraca</taxon>
        <taxon>Eucarida</taxon>
        <taxon>Decapoda</taxon>
        <taxon>Pleocyemata</taxon>
        <taxon>Astacidea</taxon>
        <taxon>Nephropoidea</taxon>
        <taxon>Nephropidae</taxon>
        <taxon>Homarus</taxon>
    </lineage>
</organism>
<keyword evidence="11" id="KW-1185">Reference proteome</keyword>
<evidence type="ECO:0000256" key="3">
    <source>
        <dbReference type="ARBA" id="ARBA00023054"/>
    </source>
</evidence>
<dbReference type="InterPro" id="IPR001322">
    <property type="entry name" value="Lamin_tail_dom"/>
</dbReference>
<dbReference type="Gene3D" id="2.60.40.1260">
    <property type="entry name" value="Lamin Tail domain"/>
    <property type="match status" value="1"/>
</dbReference>
<feature type="coiled-coil region" evidence="6">
    <location>
        <begin position="285"/>
        <end position="397"/>
    </location>
</feature>
<dbReference type="GO" id="GO:0005882">
    <property type="term" value="C:intermediate filament"/>
    <property type="evidence" value="ECO:0007669"/>
    <property type="project" value="UniProtKB-KW"/>
</dbReference>
<dbReference type="EMBL" id="JAHLQT010023937">
    <property type="protein sequence ID" value="KAG7165692.1"/>
    <property type="molecule type" value="Genomic_DNA"/>
</dbReference>
<dbReference type="Proteomes" id="UP000747542">
    <property type="component" value="Unassembled WGS sequence"/>
</dbReference>
<keyword evidence="4" id="KW-0539">Nucleus</keyword>
<dbReference type="AlphaFoldDB" id="A0A8J5JW99"/>
<dbReference type="Gene3D" id="1.20.5.170">
    <property type="match status" value="1"/>
</dbReference>
<evidence type="ECO:0000256" key="4">
    <source>
        <dbReference type="ARBA" id="ARBA00023242"/>
    </source>
</evidence>
<dbReference type="PROSITE" id="PS51842">
    <property type="entry name" value="IF_ROD_2"/>
    <property type="match status" value="1"/>
</dbReference>
<feature type="region of interest" description="Disordered" evidence="7">
    <location>
        <begin position="594"/>
        <end position="633"/>
    </location>
</feature>
<feature type="non-terminal residue" evidence="10">
    <location>
        <position position="1"/>
    </location>
</feature>
<gene>
    <name evidence="10" type="primary">Lam-L2</name>
    <name evidence="10" type="ORF">Hamer_G023592</name>
</gene>
<dbReference type="GO" id="GO:0007097">
    <property type="term" value="P:nuclear migration"/>
    <property type="evidence" value="ECO:0007669"/>
    <property type="project" value="TreeGrafter"/>
</dbReference>
<feature type="domain" description="LTD" evidence="8">
    <location>
        <begin position="385"/>
        <end position="516"/>
    </location>
</feature>
<evidence type="ECO:0000313" key="11">
    <source>
        <dbReference type="Proteomes" id="UP000747542"/>
    </source>
</evidence>
<dbReference type="GO" id="GO:0031507">
    <property type="term" value="P:heterochromatin formation"/>
    <property type="evidence" value="ECO:0007669"/>
    <property type="project" value="TreeGrafter"/>
</dbReference>
<dbReference type="Pfam" id="PF00038">
    <property type="entry name" value="Filament"/>
    <property type="match status" value="1"/>
</dbReference>
<evidence type="ECO:0000313" key="10">
    <source>
        <dbReference type="EMBL" id="KAG7165692.1"/>
    </source>
</evidence>
<dbReference type="GO" id="GO:0006998">
    <property type="term" value="P:nuclear envelope organization"/>
    <property type="evidence" value="ECO:0007669"/>
    <property type="project" value="TreeGrafter"/>
</dbReference>
<proteinExistence type="inferred from homology"/>
<dbReference type="GO" id="GO:0005652">
    <property type="term" value="C:nuclear lamina"/>
    <property type="evidence" value="ECO:0007669"/>
    <property type="project" value="TreeGrafter"/>
</dbReference>
<dbReference type="Gene3D" id="1.20.5.500">
    <property type="entry name" value="Single helix bin"/>
    <property type="match status" value="1"/>
</dbReference>
<dbReference type="PROSITE" id="PS00226">
    <property type="entry name" value="IF_ROD_1"/>
    <property type="match status" value="1"/>
</dbReference>
<feature type="domain" description="IF rod" evidence="9">
    <location>
        <begin position="54"/>
        <end position="387"/>
    </location>
</feature>
<dbReference type="SUPFAM" id="SSF74853">
    <property type="entry name" value="Lamin A/C globular tail domain"/>
    <property type="match status" value="1"/>
</dbReference>
<dbReference type="PROSITE" id="PS51841">
    <property type="entry name" value="LTD"/>
    <property type="match status" value="1"/>
</dbReference>
<evidence type="ECO:0000259" key="8">
    <source>
        <dbReference type="PROSITE" id="PS51841"/>
    </source>
</evidence>
<dbReference type="GO" id="GO:0005200">
    <property type="term" value="F:structural constituent of cytoskeleton"/>
    <property type="evidence" value="ECO:0007669"/>
    <property type="project" value="TreeGrafter"/>
</dbReference>